<dbReference type="RefSeq" id="WP_053194293.1">
    <property type="nucleotide sequence ID" value="NZ_LJQD01000244.1"/>
</dbReference>
<sequence>MAATAESFTARTADRKRGWARYCSKSCKASTQERRTRQYAPLTDEQRESQGSAAWDDHDEIMSGISDRDYGASDGGLN</sequence>
<reference evidence="2 3" key="1">
    <citation type="submission" date="2015-09" db="EMBL/GenBank/DDBJ databases">
        <title>Genome announcement of multiple Pseudomonas syringae strains.</title>
        <authorList>
            <person name="Thakur S."/>
            <person name="Wang P.W."/>
            <person name="Gong Y."/>
            <person name="Weir B.S."/>
            <person name="Guttman D.S."/>
        </authorList>
    </citation>
    <scope>NUCLEOTIDE SEQUENCE [LARGE SCALE GENOMIC DNA]</scope>
    <source>
        <strain evidence="2 3">ICMP9419</strain>
    </source>
</reference>
<accession>A0A0N8R5Q9</accession>
<proteinExistence type="predicted"/>
<name>A0A0N8R5Q9_PSESX</name>
<dbReference type="PATRIC" id="fig|264450.4.peg.5806"/>
<protein>
    <submittedName>
        <fullName evidence="2">Uncharacterized protein</fullName>
    </submittedName>
</protein>
<organism evidence="2 3">
    <name type="scientific">Pseudomonas syringae pv. castaneae</name>
    <dbReference type="NCBI Taxonomy" id="264450"/>
    <lineage>
        <taxon>Bacteria</taxon>
        <taxon>Pseudomonadati</taxon>
        <taxon>Pseudomonadota</taxon>
        <taxon>Gammaproteobacteria</taxon>
        <taxon>Pseudomonadales</taxon>
        <taxon>Pseudomonadaceae</taxon>
        <taxon>Pseudomonas</taxon>
        <taxon>Pseudomonas syringae</taxon>
    </lineage>
</organism>
<dbReference type="AlphaFoldDB" id="A0A0N8R5Q9"/>
<dbReference type="Proteomes" id="UP000050381">
    <property type="component" value="Unassembled WGS sequence"/>
</dbReference>
<feature type="region of interest" description="Disordered" evidence="1">
    <location>
        <begin position="28"/>
        <end position="78"/>
    </location>
</feature>
<evidence type="ECO:0000313" key="2">
    <source>
        <dbReference type="EMBL" id="KPW95878.1"/>
    </source>
</evidence>
<dbReference type="EMBL" id="LJQD01000244">
    <property type="protein sequence ID" value="KPW95878.1"/>
    <property type="molecule type" value="Genomic_DNA"/>
</dbReference>
<evidence type="ECO:0000256" key="1">
    <source>
        <dbReference type="SAM" id="MobiDB-lite"/>
    </source>
</evidence>
<evidence type="ECO:0000313" key="3">
    <source>
        <dbReference type="Proteomes" id="UP000050381"/>
    </source>
</evidence>
<comment type="caution">
    <text evidence="2">The sequence shown here is derived from an EMBL/GenBank/DDBJ whole genome shotgun (WGS) entry which is preliminary data.</text>
</comment>
<gene>
    <name evidence="2" type="ORF">ALO79_200248</name>
</gene>